<dbReference type="PANTHER" id="PTHR30265:SF4">
    <property type="entry name" value="KOW MOTIF FAMILY PROTEIN, EXPRESSED"/>
    <property type="match status" value="1"/>
</dbReference>
<dbReference type="Proteomes" id="UP000316968">
    <property type="component" value="Chromosome"/>
</dbReference>
<dbReference type="NCBIfam" id="NF033641">
    <property type="entry name" value="antiterm_LoaP"/>
    <property type="match status" value="1"/>
</dbReference>
<reference evidence="5 6" key="1">
    <citation type="submission" date="2019-06" db="EMBL/GenBank/DDBJ databases">
        <title>Saccharibacillus brassicae sp. nov., an endophytic bacterium isolated from Chinese cabbage seeds (Brassica pekinensis).</title>
        <authorList>
            <person name="Jiang L."/>
            <person name="Lee J."/>
            <person name="Kim S.W."/>
        </authorList>
    </citation>
    <scope>NUCLEOTIDE SEQUENCE [LARGE SCALE GENOMIC DNA]</scope>
    <source>
        <strain evidence="6">KCTC 43072 / ATSA2</strain>
    </source>
</reference>
<dbReference type="GO" id="GO:0031564">
    <property type="term" value="P:transcription antitermination"/>
    <property type="evidence" value="ECO:0007669"/>
    <property type="project" value="UniProtKB-KW"/>
</dbReference>
<dbReference type="SUPFAM" id="SSF50104">
    <property type="entry name" value="Translation proteins SH3-like domain"/>
    <property type="match status" value="1"/>
</dbReference>
<gene>
    <name evidence="5" type="primary">loaP</name>
    <name evidence="5" type="ORF">FFV09_02370</name>
</gene>
<dbReference type="PANTHER" id="PTHR30265">
    <property type="entry name" value="RHO-INTERACTING TRANSCRIPTION TERMINATION FACTOR NUSG"/>
    <property type="match status" value="1"/>
</dbReference>
<dbReference type="Gene3D" id="2.30.30.30">
    <property type="match status" value="1"/>
</dbReference>
<sequence>MDWYVLFVVTGQEDTIRSLINNYFEKSKLHAVVPKRKLTERKLGRSNEVCKVMFPGYVLLYGQINLEIYYDLKQIPGCYRLLNNINNSVDKGVKRNNISKEDIMEEGMRRENLFSIIEKKDMILLSQLINEEGVIERSNLYIKDAQIKVISGPLKGKETLIKKIDSRKGRARIVLNFMGEEKNLDVGIELSEK</sequence>
<dbReference type="EMBL" id="CP041217">
    <property type="protein sequence ID" value="QDH19812.1"/>
    <property type="molecule type" value="Genomic_DNA"/>
</dbReference>
<proteinExistence type="predicted"/>
<dbReference type="KEGG" id="saca:FFV09_02370"/>
<name>A0A4Y6UQA8_SACBS</name>
<dbReference type="Pfam" id="PF02357">
    <property type="entry name" value="NusG"/>
    <property type="match status" value="1"/>
</dbReference>
<dbReference type="CDD" id="cd08000">
    <property type="entry name" value="NGN"/>
    <property type="match status" value="1"/>
</dbReference>
<evidence type="ECO:0000313" key="6">
    <source>
        <dbReference type="Proteomes" id="UP000316968"/>
    </source>
</evidence>
<keyword evidence="3" id="KW-0804">Transcription</keyword>
<dbReference type="InterPro" id="IPR014722">
    <property type="entry name" value="Rib_uL2_dom2"/>
</dbReference>
<protein>
    <submittedName>
        <fullName evidence="5">Antiterminator LoaP</fullName>
    </submittedName>
</protein>
<evidence type="ECO:0000256" key="3">
    <source>
        <dbReference type="ARBA" id="ARBA00023163"/>
    </source>
</evidence>
<keyword evidence="2" id="KW-0805">Transcription regulation</keyword>
<dbReference type="AlphaFoldDB" id="A0A4Y6UQA8"/>
<evidence type="ECO:0000256" key="2">
    <source>
        <dbReference type="ARBA" id="ARBA00023015"/>
    </source>
</evidence>
<dbReference type="InterPro" id="IPR047663">
    <property type="entry name" value="Transcription_antiterm_LoaP"/>
</dbReference>
<dbReference type="GO" id="GO:0006354">
    <property type="term" value="P:DNA-templated transcription elongation"/>
    <property type="evidence" value="ECO:0007669"/>
    <property type="project" value="InterPro"/>
</dbReference>
<dbReference type="InterPro" id="IPR036735">
    <property type="entry name" value="NGN_dom_sf"/>
</dbReference>
<dbReference type="InterPro" id="IPR008991">
    <property type="entry name" value="Translation_prot_SH3-like_sf"/>
</dbReference>
<keyword evidence="6" id="KW-1185">Reference proteome</keyword>
<feature type="domain" description="NusG-like N-terminal" evidence="4">
    <location>
        <begin position="1"/>
        <end position="84"/>
    </location>
</feature>
<accession>A0A4Y6UQA8</accession>
<evidence type="ECO:0000259" key="4">
    <source>
        <dbReference type="Pfam" id="PF02357"/>
    </source>
</evidence>
<dbReference type="RefSeq" id="WP_141446199.1">
    <property type="nucleotide sequence ID" value="NZ_CP041217.1"/>
</dbReference>
<dbReference type="OrthoDB" id="1681764at2"/>
<dbReference type="SUPFAM" id="SSF82679">
    <property type="entry name" value="N-utilization substance G protein NusG, N-terminal domain"/>
    <property type="match status" value="1"/>
</dbReference>
<evidence type="ECO:0000256" key="1">
    <source>
        <dbReference type="ARBA" id="ARBA00022814"/>
    </source>
</evidence>
<evidence type="ECO:0000313" key="5">
    <source>
        <dbReference type="EMBL" id="QDH19812.1"/>
    </source>
</evidence>
<dbReference type="InterPro" id="IPR043425">
    <property type="entry name" value="NusG-like"/>
</dbReference>
<organism evidence="5 6">
    <name type="scientific">Saccharibacillus brassicae</name>
    <dbReference type="NCBI Taxonomy" id="2583377"/>
    <lineage>
        <taxon>Bacteria</taxon>
        <taxon>Bacillati</taxon>
        <taxon>Bacillota</taxon>
        <taxon>Bacilli</taxon>
        <taxon>Bacillales</taxon>
        <taxon>Paenibacillaceae</taxon>
        <taxon>Saccharibacillus</taxon>
    </lineage>
</organism>
<dbReference type="Gene3D" id="3.30.70.940">
    <property type="entry name" value="NusG, N-terminal domain"/>
    <property type="match status" value="1"/>
</dbReference>
<dbReference type="InterPro" id="IPR006645">
    <property type="entry name" value="NGN-like_dom"/>
</dbReference>
<keyword evidence="1" id="KW-0889">Transcription antitermination</keyword>